<accession>A0A7J9GRU4</accession>
<name>A0A7J9GRU4_9ROSI</name>
<organism evidence="1 2">
    <name type="scientific">Gossypium harknessii</name>
    <dbReference type="NCBI Taxonomy" id="34285"/>
    <lineage>
        <taxon>Eukaryota</taxon>
        <taxon>Viridiplantae</taxon>
        <taxon>Streptophyta</taxon>
        <taxon>Embryophyta</taxon>
        <taxon>Tracheophyta</taxon>
        <taxon>Spermatophyta</taxon>
        <taxon>Magnoliopsida</taxon>
        <taxon>eudicotyledons</taxon>
        <taxon>Gunneridae</taxon>
        <taxon>Pentapetalae</taxon>
        <taxon>rosids</taxon>
        <taxon>malvids</taxon>
        <taxon>Malvales</taxon>
        <taxon>Malvaceae</taxon>
        <taxon>Malvoideae</taxon>
        <taxon>Gossypium</taxon>
    </lineage>
</organism>
<sequence length="121" mass="14300">MLHGQYLIMQRWIPSFNIVAPYLRIVYEWTLLLGCPRTLYKKSSLRVIRDTIGHVVCIDYQTDNGNKGEFTRMAVTNDLRMPLISMIRLNFKTNEWSVKPYWTSVFSANNTIMLERLVLRL</sequence>
<dbReference type="Proteomes" id="UP000593560">
    <property type="component" value="Unassembled WGS sequence"/>
</dbReference>
<dbReference type="PANTHER" id="PTHR31286">
    <property type="entry name" value="GLYCINE-RICH CELL WALL STRUCTURAL PROTEIN 1.8-LIKE"/>
    <property type="match status" value="1"/>
</dbReference>
<reference evidence="1 2" key="1">
    <citation type="journal article" date="2019" name="Genome Biol. Evol.">
        <title>Insights into the evolution of the New World diploid cottons (Gossypium, subgenus Houzingenia) based on genome sequencing.</title>
        <authorList>
            <person name="Grover C.E."/>
            <person name="Arick M.A. 2nd"/>
            <person name="Thrash A."/>
            <person name="Conover J.L."/>
            <person name="Sanders W.S."/>
            <person name="Peterson D.G."/>
            <person name="Frelichowski J.E."/>
            <person name="Scheffler J.A."/>
            <person name="Scheffler B.E."/>
            <person name="Wendel J.F."/>
        </authorList>
    </citation>
    <scope>NUCLEOTIDE SEQUENCE [LARGE SCALE GENOMIC DNA]</scope>
    <source>
        <strain evidence="1">0</strain>
        <tissue evidence="1">Leaf</tissue>
    </source>
</reference>
<comment type="caution">
    <text evidence="1">The sequence shown here is derived from an EMBL/GenBank/DDBJ whole genome shotgun (WGS) entry which is preliminary data.</text>
</comment>
<keyword evidence="2" id="KW-1185">Reference proteome</keyword>
<feature type="non-terminal residue" evidence="1">
    <location>
        <position position="121"/>
    </location>
</feature>
<protein>
    <recommendedName>
        <fullName evidence="3">DUF4283 domain-containing protein</fullName>
    </recommendedName>
</protein>
<evidence type="ECO:0008006" key="3">
    <source>
        <dbReference type="Google" id="ProtNLM"/>
    </source>
</evidence>
<dbReference type="AlphaFoldDB" id="A0A7J9GRU4"/>
<proteinExistence type="predicted"/>
<dbReference type="EMBL" id="JABFAD010000006">
    <property type="protein sequence ID" value="MBA0800307.1"/>
    <property type="molecule type" value="Genomic_DNA"/>
</dbReference>
<gene>
    <name evidence="1" type="ORF">Gohar_010749</name>
</gene>
<dbReference type="InterPro" id="IPR040256">
    <property type="entry name" value="At4g02000-like"/>
</dbReference>
<evidence type="ECO:0000313" key="2">
    <source>
        <dbReference type="Proteomes" id="UP000593560"/>
    </source>
</evidence>
<evidence type="ECO:0000313" key="1">
    <source>
        <dbReference type="EMBL" id="MBA0800307.1"/>
    </source>
</evidence>
<dbReference type="PANTHER" id="PTHR31286:SF173">
    <property type="entry name" value="DUF4283 DOMAIN-CONTAINING PROTEIN"/>
    <property type="match status" value="1"/>
</dbReference>